<dbReference type="CDD" id="cd14498">
    <property type="entry name" value="DSP"/>
    <property type="match status" value="1"/>
</dbReference>
<organism evidence="7 8">
    <name type="scientific">Rotaria sordida</name>
    <dbReference type="NCBI Taxonomy" id="392033"/>
    <lineage>
        <taxon>Eukaryota</taxon>
        <taxon>Metazoa</taxon>
        <taxon>Spiralia</taxon>
        <taxon>Gnathifera</taxon>
        <taxon>Rotifera</taxon>
        <taxon>Eurotatoria</taxon>
        <taxon>Bdelloidea</taxon>
        <taxon>Philodinida</taxon>
        <taxon>Philodinidae</taxon>
        <taxon>Rotaria</taxon>
    </lineage>
</organism>
<keyword evidence="3" id="KW-0378">Hydrolase</keyword>
<evidence type="ECO:0000256" key="4">
    <source>
        <dbReference type="ARBA" id="ARBA00022912"/>
    </source>
</evidence>
<dbReference type="InterPro" id="IPR016130">
    <property type="entry name" value="Tyr_Pase_AS"/>
</dbReference>
<dbReference type="PANTHER" id="PTHR10159">
    <property type="entry name" value="DUAL SPECIFICITY PROTEIN PHOSPHATASE"/>
    <property type="match status" value="1"/>
</dbReference>
<dbReference type="InterPro" id="IPR029021">
    <property type="entry name" value="Prot-tyrosine_phosphatase-like"/>
</dbReference>
<dbReference type="InterPro" id="IPR000340">
    <property type="entry name" value="Dual-sp_phosphatase_cat-dom"/>
</dbReference>
<protein>
    <recommendedName>
        <fullName evidence="2">protein-tyrosine-phosphatase</fullName>
        <ecNumber evidence="2">3.1.3.48</ecNumber>
    </recommendedName>
</protein>
<sequence length="189" mass="21929">MENDIKIFEESPMNCVNCQKKSNKIYDNISLCEICYQINIQQLNLSNANLKYEPPNYIIDNIYLGLQKSGVDINKLFELNIRYILILGKGMNGNFDQIIYKTIEIDDSLEQNISNYIKEALNFIVESQKNNSNILVHCVSGISRSASIVIAYMMDKYKINYDEAFSYIKTKRPTIRPNTNFIEQLNNLQ</sequence>
<dbReference type="GO" id="GO:0043409">
    <property type="term" value="P:negative regulation of MAPK cascade"/>
    <property type="evidence" value="ECO:0007669"/>
    <property type="project" value="TreeGrafter"/>
</dbReference>
<evidence type="ECO:0000256" key="1">
    <source>
        <dbReference type="ARBA" id="ARBA00008601"/>
    </source>
</evidence>
<dbReference type="PROSITE" id="PS00383">
    <property type="entry name" value="TYR_PHOSPHATASE_1"/>
    <property type="match status" value="1"/>
</dbReference>
<evidence type="ECO:0000256" key="2">
    <source>
        <dbReference type="ARBA" id="ARBA00013064"/>
    </source>
</evidence>
<dbReference type="GO" id="GO:0005737">
    <property type="term" value="C:cytoplasm"/>
    <property type="evidence" value="ECO:0007669"/>
    <property type="project" value="TreeGrafter"/>
</dbReference>
<dbReference type="Gene3D" id="3.90.190.10">
    <property type="entry name" value="Protein tyrosine phosphatase superfamily"/>
    <property type="match status" value="1"/>
</dbReference>
<dbReference type="GO" id="GO:0017017">
    <property type="term" value="F:MAP kinase tyrosine/serine/threonine phosphatase activity"/>
    <property type="evidence" value="ECO:0007669"/>
    <property type="project" value="TreeGrafter"/>
</dbReference>
<feature type="domain" description="Tyrosine specific protein phosphatases" evidence="6">
    <location>
        <begin position="114"/>
        <end position="175"/>
    </location>
</feature>
<keyword evidence="4" id="KW-0904">Protein phosphatase</keyword>
<dbReference type="SUPFAM" id="SSF52799">
    <property type="entry name" value="(Phosphotyrosine protein) phosphatases II"/>
    <property type="match status" value="1"/>
</dbReference>
<dbReference type="GO" id="GO:0008330">
    <property type="term" value="F:protein tyrosine/threonine phosphatase activity"/>
    <property type="evidence" value="ECO:0007669"/>
    <property type="project" value="TreeGrafter"/>
</dbReference>
<evidence type="ECO:0000256" key="3">
    <source>
        <dbReference type="ARBA" id="ARBA00022801"/>
    </source>
</evidence>
<dbReference type="PANTHER" id="PTHR10159:SF519">
    <property type="entry name" value="DUAL SPECIFICITY PROTEIN PHOSPHATASE MPK3"/>
    <property type="match status" value="1"/>
</dbReference>
<gene>
    <name evidence="7" type="ORF">ZHD862_LOCUS19601</name>
</gene>
<reference evidence="7" key="1">
    <citation type="submission" date="2021-02" db="EMBL/GenBank/DDBJ databases">
        <authorList>
            <person name="Nowell W R."/>
        </authorList>
    </citation>
    <scope>NUCLEOTIDE SEQUENCE</scope>
</reference>
<proteinExistence type="inferred from homology"/>
<comment type="similarity">
    <text evidence="1">Belongs to the protein-tyrosine phosphatase family. Non-receptor class dual specificity subfamily.</text>
</comment>
<evidence type="ECO:0000313" key="8">
    <source>
        <dbReference type="Proteomes" id="UP000663864"/>
    </source>
</evidence>
<accession>A0A814RX35</accession>
<evidence type="ECO:0000313" key="7">
    <source>
        <dbReference type="EMBL" id="CAF1140171.1"/>
    </source>
</evidence>
<dbReference type="InterPro" id="IPR000387">
    <property type="entry name" value="Tyr_Pase_dom"/>
</dbReference>
<name>A0A814RX35_9BILA</name>
<dbReference type="EMBL" id="CAJNOT010001073">
    <property type="protein sequence ID" value="CAF1140171.1"/>
    <property type="molecule type" value="Genomic_DNA"/>
</dbReference>
<dbReference type="GO" id="GO:0033550">
    <property type="term" value="F:MAP kinase tyrosine phosphatase activity"/>
    <property type="evidence" value="ECO:0007669"/>
    <property type="project" value="TreeGrafter"/>
</dbReference>
<dbReference type="Pfam" id="PF00782">
    <property type="entry name" value="DSPc"/>
    <property type="match status" value="1"/>
</dbReference>
<comment type="caution">
    <text evidence="7">The sequence shown here is derived from an EMBL/GenBank/DDBJ whole genome shotgun (WGS) entry which is preliminary data.</text>
</comment>
<dbReference type="InterPro" id="IPR020422">
    <property type="entry name" value="TYR_PHOSPHATASE_DUAL_dom"/>
</dbReference>
<evidence type="ECO:0000259" key="6">
    <source>
        <dbReference type="PROSITE" id="PS50056"/>
    </source>
</evidence>
<evidence type="ECO:0000259" key="5">
    <source>
        <dbReference type="PROSITE" id="PS50054"/>
    </source>
</evidence>
<dbReference type="PROSITE" id="PS50054">
    <property type="entry name" value="TYR_PHOSPHATASE_DUAL"/>
    <property type="match status" value="1"/>
</dbReference>
<dbReference type="PROSITE" id="PS50056">
    <property type="entry name" value="TYR_PHOSPHATASE_2"/>
    <property type="match status" value="1"/>
</dbReference>
<dbReference type="AlphaFoldDB" id="A0A814RX35"/>
<feature type="domain" description="Tyrosine-protein phosphatase" evidence="5">
    <location>
        <begin position="54"/>
        <end position="189"/>
    </location>
</feature>
<dbReference type="Proteomes" id="UP000663864">
    <property type="component" value="Unassembled WGS sequence"/>
</dbReference>
<dbReference type="SMART" id="SM00195">
    <property type="entry name" value="DSPc"/>
    <property type="match status" value="1"/>
</dbReference>
<dbReference type="EC" id="3.1.3.48" evidence="2"/>